<dbReference type="EMBL" id="FXAO01000014">
    <property type="protein sequence ID" value="SMG52506.1"/>
    <property type="molecule type" value="Genomic_DNA"/>
</dbReference>
<dbReference type="RefSeq" id="WP_085500900.1">
    <property type="nucleotide sequence ID" value="NZ_FXAO01000014.1"/>
</dbReference>
<feature type="transmembrane region" description="Helical" evidence="1">
    <location>
        <begin position="138"/>
        <end position="157"/>
    </location>
</feature>
<sequence length="207" mass="23940">MKRKLETIGLTMGWFAIIGQFILLIMNRQAGLFETIIRFFSFFTILTNILVALYFTMSYLDSKKNPLNLILSNGAMTALTTFILMVGLVYQVSLRHIWNPTGLQFVVDELLHTVIPIYMLMYWFIYSKTTDLKTKSVLNWLLYPLIYVVFIVSRGYISNYYPYPFLNIPEIGLQPSLINIGIILGVSILMMILLIIAGKFRKNLIKE</sequence>
<keyword evidence="1" id="KW-0472">Membrane</keyword>
<gene>
    <name evidence="2" type="ORF">SAMN03080602_04250</name>
</gene>
<dbReference type="STRING" id="188872.SAMN03080602_04250"/>
<keyword evidence="3" id="KW-1185">Reference proteome</keyword>
<dbReference type="OrthoDB" id="9809977at2"/>
<feature type="transmembrane region" description="Helical" evidence="1">
    <location>
        <begin position="12"/>
        <end position="30"/>
    </location>
</feature>
<evidence type="ECO:0000313" key="2">
    <source>
        <dbReference type="EMBL" id="SMG52506.1"/>
    </source>
</evidence>
<proteinExistence type="predicted"/>
<dbReference type="Proteomes" id="UP000193420">
    <property type="component" value="Unassembled WGS sequence"/>
</dbReference>
<accession>A0A1X7LF62</accession>
<evidence type="ECO:0008006" key="4">
    <source>
        <dbReference type="Google" id="ProtNLM"/>
    </source>
</evidence>
<dbReference type="NCBIfam" id="NF038065">
    <property type="entry name" value="Pr6Pr"/>
    <property type="match status" value="1"/>
</dbReference>
<evidence type="ECO:0000256" key="1">
    <source>
        <dbReference type="SAM" id="Phobius"/>
    </source>
</evidence>
<dbReference type="AlphaFoldDB" id="A0A1X7LF62"/>
<feature type="transmembrane region" description="Helical" evidence="1">
    <location>
        <begin position="177"/>
        <end position="197"/>
    </location>
</feature>
<feature type="transmembrane region" description="Helical" evidence="1">
    <location>
        <begin position="36"/>
        <end position="55"/>
    </location>
</feature>
<evidence type="ECO:0000313" key="3">
    <source>
        <dbReference type="Proteomes" id="UP000193420"/>
    </source>
</evidence>
<keyword evidence="1" id="KW-1133">Transmembrane helix</keyword>
<keyword evidence="1" id="KW-0812">Transmembrane</keyword>
<reference evidence="3" key="1">
    <citation type="submission" date="2017-04" db="EMBL/GenBank/DDBJ databases">
        <authorList>
            <person name="Varghese N."/>
            <person name="Submissions S."/>
        </authorList>
    </citation>
    <scope>NUCLEOTIDE SEQUENCE [LARGE SCALE GENOMIC DNA]</scope>
    <source>
        <strain evidence="3">DSM 19835</strain>
    </source>
</reference>
<name>A0A1X7LF62_9FLAO</name>
<dbReference type="InterPro" id="IPR049713">
    <property type="entry name" value="Pr6Pr-like"/>
</dbReference>
<feature type="transmembrane region" description="Helical" evidence="1">
    <location>
        <begin position="67"/>
        <end position="90"/>
    </location>
</feature>
<feature type="transmembrane region" description="Helical" evidence="1">
    <location>
        <begin position="110"/>
        <end position="126"/>
    </location>
</feature>
<protein>
    <recommendedName>
        <fullName evidence="4">FAR-17a/AIG1-like protein</fullName>
    </recommendedName>
</protein>
<organism evidence="2 3">
    <name type="scientific">Arenibacter troitsensis</name>
    <dbReference type="NCBI Taxonomy" id="188872"/>
    <lineage>
        <taxon>Bacteria</taxon>
        <taxon>Pseudomonadati</taxon>
        <taxon>Bacteroidota</taxon>
        <taxon>Flavobacteriia</taxon>
        <taxon>Flavobacteriales</taxon>
        <taxon>Flavobacteriaceae</taxon>
        <taxon>Arenibacter</taxon>
    </lineage>
</organism>